<feature type="transmembrane region" description="Helical" evidence="9">
    <location>
        <begin position="87"/>
        <end position="106"/>
    </location>
</feature>
<proteinExistence type="inferred from homology"/>
<dbReference type="GeneID" id="95977064"/>
<feature type="transmembrane region" description="Helical" evidence="9">
    <location>
        <begin position="436"/>
        <end position="455"/>
    </location>
</feature>
<feature type="transmembrane region" description="Helical" evidence="9">
    <location>
        <begin position="55"/>
        <end position="75"/>
    </location>
</feature>
<feature type="transmembrane region" description="Helical" evidence="9">
    <location>
        <begin position="147"/>
        <end position="165"/>
    </location>
</feature>
<dbReference type="Pfam" id="PF00083">
    <property type="entry name" value="Sugar_tr"/>
    <property type="match status" value="1"/>
</dbReference>
<keyword evidence="5 9" id="KW-1133">Transmembrane helix</keyword>
<dbReference type="SUPFAM" id="SSF103473">
    <property type="entry name" value="MFS general substrate transporter"/>
    <property type="match status" value="1"/>
</dbReference>
<sequence>MFGALDRVQGKTLYRIMSAACGSAFMLYGWDAGVLGGIQETPQFRDAIGNPTGPFIIPIIASIYNLAAAIMSLFVSAFGMKVGRKGTILIGCLLINIGALLQASTYSVGQIIVGRIVTGSGIGCIASAVPTYMAEMSLEASERGPEVSYQLALLITGVALAYWIDLGFVQGLDRHPWLWRIPLAMQSCFACFSAILLFMLPDTPRWYYARDYYDKGDDVLARLHCLPIDHPSVQLVRSEILGSLKDEDDEGDFNWWCLVWDTTELQFGRRLRTSFLINWAQQFLGINMLVYFSTQIFTNLNYSPLLSGILAGVLNTAFAIASYPPIWYIEKVGRRAMMIWSAFGCGICMLIYIVLTTLPPHLTNTGTNWAAVVIIILYEVVFAFGWLGTCWVYGPEIAPLKYRHIAGSLGASGEWFSTWVMVFGGGTGINAVGPKIFIWPLLCCFLAAAYVYFLCPETTGKTLEEIDILFARSPEVRERLAQHSTGRRQSLTGSIYGHKGRRGSAMSKGEGHTYIEKV</sequence>
<evidence type="ECO:0000313" key="12">
    <source>
        <dbReference type="Proteomes" id="UP001562354"/>
    </source>
</evidence>
<dbReference type="InterPro" id="IPR036259">
    <property type="entry name" value="MFS_trans_sf"/>
</dbReference>
<keyword evidence="3 7" id="KW-0813">Transport</keyword>
<feature type="compositionally biased region" description="Polar residues" evidence="8">
    <location>
        <begin position="482"/>
        <end position="493"/>
    </location>
</feature>
<dbReference type="PANTHER" id="PTHR48022">
    <property type="entry name" value="PLASTIDIC GLUCOSE TRANSPORTER 4"/>
    <property type="match status" value="1"/>
</dbReference>
<dbReference type="PRINTS" id="PR00171">
    <property type="entry name" value="SUGRTRNSPORT"/>
</dbReference>
<feature type="transmembrane region" description="Helical" evidence="9">
    <location>
        <begin position="12"/>
        <end position="30"/>
    </location>
</feature>
<dbReference type="EMBL" id="JBFMKM010000008">
    <property type="protein sequence ID" value="KAL1304359.1"/>
    <property type="molecule type" value="Genomic_DNA"/>
</dbReference>
<dbReference type="InterPro" id="IPR005828">
    <property type="entry name" value="MFS_sugar_transport-like"/>
</dbReference>
<gene>
    <name evidence="11" type="ORF">AAFC00_003363</name>
</gene>
<comment type="subcellular location">
    <subcellularLocation>
        <location evidence="1">Membrane</location>
        <topology evidence="1">Multi-pass membrane protein</topology>
    </subcellularLocation>
</comment>
<evidence type="ECO:0000259" key="10">
    <source>
        <dbReference type="PROSITE" id="PS50850"/>
    </source>
</evidence>
<dbReference type="InterPro" id="IPR050360">
    <property type="entry name" value="MFS_Sugar_Transporters"/>
</dbReference>
<comment type="similarity">
    <text evidence="2 7">Belongs to the major facilitator superfamily. Sugar transporter (TC 2.A.1.1) family.</text>
</comment>
<feature type="transmembrane region" description="Helical" evidence="9">
    <location>
        <begin position="370"/>
        <end position="393"/>
    </location>
</feature>
<organism evidence="11 12">
    <name type="scientific">Neodothiora populina</name>
    <dbReference type="NCBI Taxonomy" id="2781224"/>
    <lineage>
        <taxon>Eukaryota</taxon>
        <taxon>Fungi</taxon>
        <taxon>Dikarya</taxon>
        <taxon>Ascomycota</taxon>
        <taxon>Pezizomycotina</taxon>
        <taxon>Dothideomycetes</taxon>
        <taxon>Dothideomycetidae</taxon>
        <taxon>Dothideales</taxon>
        <taxon>Dothioraceae</taxon>
        <taxon>Neodothiora</taxon>
    </lineage>
</organism>
<name>A0ABR3PE05_9PEZI</name>
<dbReference type="InterPro" id="IPR003663">
    <property type="entry name" value="Sugar/inositol_transpt"/>
</dbReference>
<dbReference type="PANTHER" id="PTHR48022:SF28">
    <property type="entry name" value="MAJOR FACILITATOR SUPERFAMILY (MFS) PROFILE DOMAIN-CONTAINING PROTEIN-RELATED"/>
    <property type="match status" value="1"/>
</dbReference>
<feature type="transmembrane region" description="Helical" evidence="9">
    <location>
        <begin position="112"/>
        <end position="135"/>
    </location>
</feature>
<protein>
    <recommendedName>
        <fullName evidence="10">Major facilitator superfamily (MFS) profile domain-containing protein</fullName>
    </recommendedName>
</protein>
<dbReference type="RefSeq" id="XP_069200634.1">
    <property type="nucleotide sequence ID" value="XM_069342823.1"/>
</dbReference>
<evidence type="ECO:0000256" key="6">
    <source>
        <dbReference type="ARBA" id="ARBA00023136"/>
    </source>
</evidence>
<evidence type="ECO:0000256" key="3">
    <source>
        <dbReference type="ARBA" id="ARBA00022448"/>
    </source>
</evidence>
<feature type="transmembrane region" description="Helical" evidence="9">
    <location>
        <begin position="405"/>
        <end position="424"/>
    </location>
</feature>
<dbReference type="PROSITE" id="PS50850">
    <property type="entry name" value="MFS"/>
    <property type="match status" value="1"/>
</dbReference>
<evidence type="ECO:0000256" key="8">
    <source>
        <dbReference type="SAM" id="MobiDB-lite"/>
    </source>
</evidence>
<dbReference type="InterPro" id="IPR020846">
    <property type="entry name" value="MFS_dom"/>
</dbReference>
<feature type="region of interest" description="Disordered" evidence="8">
    <location>
        <begin position="481"/>
        <end position="518"/>
    </location>
</feature>
<evidence type="ECO:0000256" key="5">
    <source>
        <dbReference type="ARBA" id="ARBA00022989"/>
    </source>
</evidence>
<feature type="transmembrane region" description="Helical" evidence="9">
    <location>
        <begin position="305"/>
        <end position="326"/>
    </location>
</feature>
<dbReference type="Gene3D" id="1.20.1250.20">
    <property type="entry name" value="MFS general substrate transporter like domains"/>
    <property type="match status" value="1"/>
</dbReference>
<dbReference type="NCBIfam" id="TIGR00879">
    <property type="entry name" value="SP"/>
    <property type="match status" value="1"/>
</dbReference>
<feature type="compositionally biased region" description="Basic and acidic residues" evidence="8">
    <location>
        <begin position="509"/>
        <end position="518"/>
    </location>
</feature>
<evidence type="ECO:0000256" key="4">
    <source>
        <dbReference type="ARBA" id="ARBA00022692"/>
    </source>
</evidence>
<dbReference type="Proteomes" id="UP001562354">
    <property type="component" value="Unassembled WGS sequence"/>
</dbReference>
<evidence type="ECO:0000256" key="7">
    <source>
        <dbReference type="RuleBase" id="RU003346"/>
    </source>
</evidence>
<feature type="transmembrane region" description="Helical" evidence="9">
    <location>
        <begin position="338"/>
        <end position="358"/>
    </location>
</feature>
<accession>A0ABR3PE05</accession>
<keyword evidence="6 9" id="KW-0472">Membrane</keyword>
<feature type="transmembrane region" description="Helical" evidence="9">
    <location>
        <begin position="275"/>
        <end position="293"/>
    </location>
</feature>
<keyword evidence="4 9" id="KW-0812">Transmembrane</keyword>
<keyword evidence="12" id="KW-1185">Reference proteome</keyword>
<evidence type="ECO:0000313" key="11">
    <source>
        <dbReference type="EMBL" id="KAL1304359.1"/>
    </source>
</evidence>
<evidence type="ECO:0000256" key="1">
    <source>
        <dbReference type="ARBA" id="ARBA00004141"/>
    </source>
</evidence>
<evidence type="ECO:0000256" key="9">
    <source>
        <dbReference type="SAM" id="Phobius"/>
    </source>
</evidence>
<feature type="transmembrane region" description="Helical" evidence="9">
    <location>
        <begin position="177"/>
        <end position="200"/>
    </location>
</feature>
<reference evidence="11 12" key="1">
    <citation type="submission" date="2024-07" db="EMBL/GenBank/DDBJ databases">
        <title>Draft sequence of the Neodothiora populina.</title>
        <authorList>
            <person name="Drown D.D."/>
            <person name="Schuette U.S."/>
            <person name="Buechlein A.B."/>
            <person name="Rusch D.R."/>
            <person name="Winton L.W."/>
            <person name="Adams G.A."/>
        </authorList>
    </citation>
    <scope>NUCLEOTIDE SEQUENCE [LARGE SCALE GENOMIC DNA]</scope>
    <source>
        <strain evidence="11 12">CPC 39397</strain>
    </source>
</reference>
<comment type="caution">
    <text evidence="11">The sequence shown here is derived from an EMBL/GenBank/DDBJ whole genome shotgun (WGS) entry which is preliminary data.</text>
</comment>
<evidence type="ECO:0000256" key="2">
    <source>
        <dbReference type="ARBA" id="ARBA00010992"/>
    </source>
</evidence>
<feature type="domain" description="Major facilitator superfamily (MFS) profile" evidence="10">
    <location>
        <begin position="17"/>
        <end position="459"/>
    </location>
</feature>